<proteinExistence type="predicted"/>
<organism evidence="1 2">
    <name type="scientific">Zarea fungicola</name>
    <dbReference type="NCBI Taxonomy" id="93591"/>
    <lineage>
        <taxon>Eukaryota</taxon>
        <taxon>Fungi</taxon>
        <taxon>Dikarya</taxon>
        <taxon>Ascomycota</taxon>
        <taxon>Pezizomycotina</taxon>
        <taxon>Sordariomycetes</taxon>
        <taxon>Hypocreomycetidae</taxon>
        <taxon>Hypocreales</taxon>
        <taxon>Cordycipitaceae</taxon>
        <taxon>Zarea</taxon>
    </lineage>
</organism>
<accession>A0ACC1NRH1</accession>
<protein>
    <submittedName>
        <fullName evidence="1">Uncharacterized protein</fullName>
    </submittedName>
</protein>
<reference evidence="1" key="1">
    <citation type="submission" date="2022-08" db="EMBL/GenBank/DDBJ databases">
        <title>Genome Sequence of Lecanicillium fungicola.</title>
        <authorList>
            <person name="Buettner E."/>
        </authorList>
    </citation>
    <scope>NUCLEOTIDE SEQUENCE</scope>
    <source>
        <strain evidence="1">Babe33</strain>
    </source>
</reference>
<dbReference type="Proteomes" id="UP001143910">
    <property type="component" value="Unassembled WGS sequence"/>
</dbReference>
<gene>
    <name evidence="1" type="ORF">NQ176_g1969</name>
</gene>
<keyword evidence="2" id="KW-1185">Reference proteome</keyword>
<evidence type="ECO:0000313" key="1">
    <source>
        <dbReference type="EMBL" id="KAJ2981520.1"/>
    </source>
</evidence>
<dbReference type="EMBL" id="JANJQO010000125">
    <property type="protein sequence ID" value="KAJ2981520.1"/>
    <property type="molecule type" value="Genomic_DNA"/>
</dbReference>
<sequence>MMRSVQLTLLALAGLGNALPQTSNKQYTSTEHDIKYNVFEHGATGSTMKFVANSGLCETTPGVNQYSGYHSVGTDQNMWFWFFEARKAAKTAPLALWLNGGPGCSSMLGLFQENGPCTFNGGGSQPKLNPYSWNSFANMPIGAGFSYGNVDVADSTPAAAPAIWKLVQTFLTQFPEYESRDFGLFTESYGGHYGPEFAYYFQQQNAAIDAGTITGEKINLVALGINNGWIDPVSQYKAYIDFAVNNTYRPLLSADDAQQYYDAYDQQCKPAYKGCTSDPSTNNACASAGDTCSSAVEGPLEELANFDAYDIRASSDSFPPSTFVKWLTSSSVKKAIGATSSFASCGSTAIGNDDSSRSFLHTLNDVINTGINVLVWAGDADWICNWMGNYQALESIASPAFVSAALKDYTVNGKKYGEYKNAGNLNWLRVYAAGHEVPAYQPQAALAAFTSIMSKQALSSS</sequence>
<name>A0ACC1NRH1_9HYPO</name>
<evidence type="ECO:0000313" key="2">
    <source>
        <dbReference type="Proteomes" id="UP001143910"/>
    </source>
</evidence>
<comment type="caution">
    <text evidence="1">The sequence shown here is derived from an EMBL/GenBank/DDBJ whole genome shotgun (WGS) entry which is preliminary data.</text>
</comment>